<name>A0A0K8R4H6_IXORI</name>
<protein>
    <submittedName>
        <fullName evidence="1">Putative ixostatin</fullName>
    </submittedName>
</protein>
<proteinExistence type="evidence at transcript level"/>
<dbReference type="AlphaFoldDB" id="A0A0K8R4H6"/>
<evidence type="ECO:0000313" key="1">
    <source>
        <dbReference type="EMBL" id="JAA65783.1"/>
    </source>
</evidence>
<sequence>MLPIACLMSRELPFGCINVNFESFLGTGNKTTLPNALGLYCQTYYSTKGLKGTWIGTAAQGIRQCIICCIRRDEDRSLHYSVTTAPRKFPCGEGKAPYCTTLAGSGQQHFDRRESKCICRSHGGIE</sequence>
<dbReference type="EMBL" id="GADI01008025">
    <property type="protein sequence ID" value="JAA65783.1"/>
    <property type="molecule type" value="mRNA"/>
</dbReference>
<organism evidence="1">
    <name type="scientific">Ixodes ricinus</name>
    <name type="common">Common tick</name>
    <name type="synonym">Acarus ricinus</name>
    <dbReference type="NCBI Taxonomy" id="34613"/>
    <lineage>
        <taxon>Eukaryota</taxon>
        <taxon>Metazoa</taxon>
        <taxon>Ecdysozoa</taxon>
        <taxon>Arthropoda</taxon>
        <taxon>Chelicerata</taxon>
        <taxon>Arachnida</taxon>
        <taxon>Acari</taxon>
        <taxon>Parasitiformes</taxon>
        <taxon>Ixodida</taxon>
        <taxon>Ixodoidea</taxon>
        <taxon>Ixodidae</taxon>
        <taxon>Ixodinae</taxon>
        <taxon>Ixodes</taxon>
    </lineage>
</organism>
<accession>A0A0K8R4H6</accession>
<reference evidence="1" key="1">
    <citation type="submission" date="2012-12" db="EMBL/GenBank/DDBJ databases">
        <title>Identification and characterization of a phenylalanine ammonia-lyase gene family in Isatis indigotica Fort.</title>
        <authorList>
            <person name="Liu Q."/>
            <person name="Chen J."/>
            <person name="Zhou X."/>
            <person name="Di P."/>
            <person name="Xiao Y."/>
            <person name="Xuan H."/>
            <person name="Zhang L."/>
            <person name="Chen W."/>
        </authorList>
    </citation>
    <scope>NUCLEOTIDE SEQUENCE</scope>
    <source>
        <tissue evidence="1">Salivary gland</tissue>
    </source>
</reference>